<organism evidence="4 5">
    <name type="scientific">Paenibacillus contaminans</name>
    <dbReference type="NCBI Taxonomy" id="450362"/>
    <lineage>
        <taxon>Bacteria</taxon>
        <taxon>Bacillati</taxon>
        <taxon>Bacillota</taxon>
        <taxon>Bacilli</taxon>
        <taxon>Bacillales</taxon>
        <taxon>Paenibacillaceae</taxon>
        <taxon>Paenibacillus</taxon>
    </lineage>
</organism>
<dbReference type="RefSeq" id="WP_113031543.1">
    <property type="nucleotide sequence ID" value="NZ_QMFB01000007.1"/>
</dbReference>
<dbReference type="InterPro" id="IPR036291">
    <property type="entry name" value="NAD(P)-bd_dom_sf"/>
</dbReference>
<keyword evidence="5" id="KW-1185">Reference proteome</keyword>
<dbReference type="InterPro" id="IPR004104">
    <property type="entry name" value="Gfo/Idh/MocA-like_OxRdtase_C"/>
</dbReference>
<proteinExistence type="inferred from homology"/>
<comment type="similarity">
    <text evidence="1">Belongs to the Gfo/Idh/MocA family.</text>
</comment>
<comment type="caution">
    <text evidence="4">The sequence shown here is derived from an EMBL/GenBank/DDBJ whole genome shotgun (WGS) entry which is preliminary data.</text>
</comment>
<name>A0A329MLK6_9BACL</name>
<dbReference type="Gene3D" id="3.30.360.10">
    <property type="entry name" value="Dihydrodipicolinate Reductase, domain 2"/>
    <property type="match status" value="1"/>
</dbReference>
<dbReference type="AlphaFoldDB" id="A0A329MLK6"/>
<dbReference type="Pfam" id="PF02894">
    <property type="entry name" value="GFO_IDH_MocA_C"/>
    <property type="match status" value="1"/>
</dbReference>
<reference evidence="4 5" key="1">
    <citation type="journal article" date="2009" name="Int. J. Syst. Evol. Microbiol.">
        <title>Paenibacillus contaminans sp. nov., isolated from a contaminated laboratory plate.</title>
        <authorList>
            <person name="Chou J.H."/>
            <person name="Lee J.H."/>
            <person name="Lin M.C."/>
            <person name="Chang P.S."/>
            <person name="Arun A.B."/>
            <person name="Young C.C."/>
            <person name="Chen W.M."/>
        </authorList>
    </citation>
    <scope>NUCLEOTIDE SEQUENCE [LARGE SCALE GENOMIC DNA]</scope>
    <source>
        <strain evidence="4 5">CKOBP-6</strain>
    </source>
</reference>
<dbReference type="Pfam" id="PF01408">
    <property type="entry name" value="GFO_IDH_MocA"/>
    <property type="match status" value="1"/>
</dbReference>
<evidence type="ECO:0000259" key="2">
    <source>
        <dbReference type="Pfam" id="PF01408"/>
    </source>
</evidence>
<dbReference type="OrthoDB" id="9815825at2"/>
<gene>
    <name evidence="4" type="ORF">DQG23_14330</name>
</gene>
<dbReference type="Gene3D" id="3.40.50.720">
    <property type="entry name" value="NAD(P)-binding Rossmann-like Domain"/>
    <property type="match status" value="1"/>
</dbReference>
<evidence type="ECO:0000259" key="3">
    <source>
        <dbReference type="Pfam" id="PF02894"/>
    </source>
</evidence>
<dbReference type="PANTHER" id="PTHR43377">
    <property type="entry name" value="BILIVERDIN REDUCTASE A"/>
    <property type="match status" value="1"/>
</dbReference>
<dbReference type="SUPFAM" id="SSF55347">
    <property type="entry name" value="Glyceraldehyde-3-phosphate dehydrogenase-like, C-terminal domain"/>
    <property type="match status" value="1"/>
</dbReference>
<protein>
    <submittedName>
        <fullName evidence="4">Gfo/Idh/MocA family oxidoreductase</fullName>
    </submittedName>
</protein>
<dbReference type="GO" id="GO:0000166">
    <property type="term" value="F:nucleotide binding"/>
    <property type="evidence" value="ECO:0007669"/>
    <property type="project" value="InterPro"/>
</dbReference>
<dbReference type="Proteomes" id="UP000250369">
    <property type="component" value="Unassembled WGS sequence"/>
</dbReference>
<evidence type="ECO:0000256" key="1">
    <source>
        <dbReference type="ARBA" id="ARBA00010928"/>
    </source>
</evidence>
<evidence type="ECO:0000313" key="4">
    <source>
        <dbReference type="EMBL" id="RAV20685.1"/>
    </source>
</evidence>
<sequence length="331" mass="35515">MKIAIVGCGTMGELYARNLSQIGGVNVTAVCSTRLEAAEQTADLCRAAPYTSYEKMMEETDPDVLCVTLPTYLHKGYVMDAARRGKHAICEKPIAPNLTDAAEMIRACQNAGVRLFVGHVLRFYPEYELVRQKAASGAIGLVEAAHLKRGGLHPGLARSWYNDPAKSGGVILDLLIHDIDYARFVLGEVETVFAYNKRWDAADHALITLQFASGAIAHVQGFWGYPGPFTAEIELIGSNGIAKYSNLEGKPGTDSAPDTGLKAAPKVVVEEGPSVISPFRVQFEHFLACIGHGGEPLVTARDAYKAVEIALAAKESALTGMPVRLTLAAAE</sequence>
<evidence type="ECO:0000313" key="5">
    <source>
        <dbReference type="Proteomes" id="UP000250369"/>
    </source>
</evidence>
<feature type="domain" description="Gfo/Idh/MocA-like oxidoreductase C-terminal" evidence="3">
    <location>
        <begin position="135"/>
        <end position="325"/>
    </location>
</feature>
<feature type="domain" description="Gfo/Idh/MocA-like oxidoreductase N-terminal" evidence="2">
    <location>
        <begin position="1"/>
        <end position="119"/>
    </location>
</feature>
<dbReference type="InterPro" id="IPR051450">
    <property type="entry name" value="Gfo/Idh/MocA_Oxidoreductases"/>
</dbReference>
<dbReference type="SUPFAM" id="SSF51735">
    <property type="entry name" value="NAD(P)-binding Rossmann-fold domains"/>
    <property type="match status" value="1"/>
</dbReference>
<accession>A0A329MLK6</accession>
<dbReference type="PANTHER" id="PTHR43377:SF1">
    <property type="entry name" value="BILIVERDIN REDUCTASE A"/>
    <property type="match status" value="1"/>
</dbReference>
<dbReference type="EMBL" id="QMFB01000007">
    <property type="protein sequence ID" value="RAV20685.1"/>
    <property type="molecule type" value="Genomic_DNA"/>
</dbReference>
<dbReference type="InterPro" id="IPR000683">
    <property type="entry name" value="Gfo/Idh/MocA-like_OxRdtase_N"/>
</dbReference>